<dbReference type="HOGENOM" id="CLU_083370_1_0_1"/>
<protein>
    <submittedName>
        <fullName evidence="2">Uncharacterized protein</fullName>
    </submittedName>
</protein>
<organism evidence="2 3">
    <name type="scientific">Hebeloma cylindrosporum</name>
    <dbReference type="NCBI Taxonomy" id="76867"/>
    <lineage>
        <taxon>Eukaryota</taxon>
        <taxon>Fungi</taxon>
        <taxon>Dikarya</taxon>
        <taxon>Basidiomycota</taxon>
        <taxon>Agaricomycotina</taxon>
        <taxon>Agaricomycetes</taxon>
        <taxon>Agaricomycetidae</taxon>
        <taxon>Agaricales</taxon>
        <taxon>Agaricineae</taxon>
        <taxon>Hymenogastraceae</taxon>
        <taxon>Hebeloma</taxon>
    </lineage>
</organism>
<reference evidence="3" key="2">
    <citation type="submission" date="2015-01" db="EMBL/GenBank/DDBJ databases">
        <title>Evolutionary Origins and Diversification of the Mycorrhizal Mutualists.</title>
        <authorList>
            <consortium name="DOE Joint Genome Institute"/>
            <consortium name="Mycorrhizal Genomics Consortium"/>
            <person name="Kohler A."/>
            <person name="Kuo A."/>
            <person name="Nagy L.G."/>
            <person name="Floudas D."/>
            <person name="Copeland A."/>
            <person name="Barry K.W."/>
            <person name="Cichocki N."/>
            <person name="Veneault-Fourrey C."/>
            <person name="LaButti K."/>
            <person name="Lindquist E.A."/>
            <person name="Lipzen A."/>
            <person name="Lundell T."/>
            <person name="Morin E."/>
            <person name="Murat C."/>
            <person name="Riley R."/>
            <person name="Ohm R."/>
            <person name="Sun H."/>
            <person name="Tunlid A."/>
            <person name="Henrissat B."/>
            <person name="Grigoriev I.V."/>
            <person name="Hibbett D.S."/>
            <person name="Martin F."/>
        </authorList>
    </citation>
    <scope>NUCLEOTIDE SEQUENCE [LARGE SCALE GENOMIC DNA]</scope>
    <source>
        <strain evidence="3">h7</strain>
    </source>
</reference>
<accession>A0A0C3CY77</accession>
<dbReference type="Proteomes" id="UP000053424">
    <property type="component" value="Unassembled WGS sequence"/>
</dbReference>
<evidence type="ECO:0000313" key="3">
    <source>
        <dbReference type="Proteomes" id="UP000053424"/>
    </source>
</evidence>
<reference evidence="2 3" key="1">
    <citation type="submission" date="2014-04" db="EMBL/GenBank/DDBJ databases">
        <authorList>
            <consortium name="DOE Joint Genome Institute"/>
            <person name="Kuo A."/>
            <person name="Gay G."/>
            <person name="Dore J."/>
            <person name="Kohler A."/>
            <person name="Nagy L.G."/>
            <person name="Floudas D."/>
            <person name="Copeland A."/>
            <person name="Barry K.W."/>
            <person name="Cichocki N."/>
            <person name="Veneault-Fourrey C."/>
            <person name="LaButti K."/>
            <person name="Lindquist E.A."/>
            <person name="Lipzen A."/>
            <person name="Lundell T."/>
            <person name="Morin E."/>
            <person name="Murat C."/>
            <person name="Sun H."/>
            <person name="Tunlid A."/>
            <person name="Henrissat B."/>
            <person name="Grigoriev I.V."/>
            <person name="Hibbett D.S."/>
            <person name="Martin F."/>
            <person name="Nordberg H.P."/>
            <person name="Cantor M.N."/>
            <person name="Hua S.X."/>
        </authorList>
    </citation>
    <scope>NUCLEOTIDE SEQUENCE [LARGE SCALE GENOMIC DNA]</scope>
    <source>
        <strain evidence="3">h7</strain>
    </source>
</reference>
<evidence type="ECO:0000313" key="2">
    <source>
        <dbReference type="EMBL" id="KIM48791.1"/>
    </source>
</evidence>
<sequence length="272" mass="31413">MFRRPSFNRRHRIAQNSSPYRRKRSPSRSTFTHSPKPHARVFEADRPDVNPKRIPREFTKHHTVFDTQQISNIDKEDSDSDDSVFHWEEGATLLSDLMEEGPLQPDDQALDGLADSLQDSFTLKGRDLKREIAETLVGTHNYVKVIYQLLDETIDPSFGRGLSLFNKACKTLEQTFQLEQIDFESAYKATQEKIQVLFEQLKMEYEVRDQLWLGLKKSIDDIVVPAIDRVKDAPARIERTIIRLEKHDKSLGKTSTDMEAVTKTLQKLLKAA</sequence>
<name>A0A0C3CY77_HEBCY</name>
<dbReference type="EMBL" id="KN831768">
    <property type="protein sequence ID" value="KIM48791.1"/>
    <property type="molecule type" value="Genomic_DNA"/>
</dbReference>
<feature type="region of interest" description="Disordered" evidence="1">
    <location>
        <begin position="1"/>
        <end position="37"/>
    </location>
</feature>
<gene>
    <name evidence="2" type="ORF">M413DRAFT_21110</name>
</gene>
<dbReference type="AlphaFoldDB" id="A0A0C3CY77"/>
<evidence type="ECO:0000256" key="1">
    <source>
        <dbReference type="SAM" id="MobiDB-lite"/>
    </source>
</evidence>
<proteinExistence type="predicted"/>
<keyword evidence="3" id="KW-1185">Reference proteome</keyword>
<dbReference type="OrthoDB" id="2678231at2759"/>
<feature type="compositionally biased region" description="Basic residues" evidence="1">
    <location>
        <begin position="1"/>
        <end position="13"/>
    </location>
</feature>